<dbReference type="OrthoDB" id="469438at2"/>
<gene>
    <name evidence="4" type="ORF">Oscil6304_2855</name>
</gene>
<reference evidence="4 5" key="1">
    <citation type="submission" date="2012-06" db="EMBL/GenBank/DDBJ databases">
        <title>Finished chromosome of genome of Oscillatoria acuminata PCC 6304.</title>
        <authorList>
            <consortium name="US DOE Joint Genome Institute"/>
            <person name="Gugger M."/>
            <person name="Coursin T."/>
            <person name="Rippka R."/>
            <person name="Tandeau De Marsac N."/>
            <person name="Huntemann M."/>
            <person name="Wei C.-L."/>
            <person name="Han J."/>
            <person name="Detter J.C."/>
            <person name="Han C."/>
            <person name="Tapia R."/>
            <person name="Davenport K."/>
            <person name="Daligault H."/>
            <person name="Erkkila T."/>
            <person name="Gu W."/>
            <person name="Munk A.C.C."/>
            <person name="Teshima H."/>
            <person name="Xu Y."/>
            <person name="Chain P."/>
            <person name="Chen A."/>
            <person name="Krypides N."/>
            <person name="Mavromatis K."/>
            <person name="Markowitz V."/>
            <person name="Szeto E."/>
            <person name="Ivanova N."/>
            <person name="Mikhailova N."/>
            <person name="Ovchinnikova G."/>
            <person name="Pagani I."/>
            <person name="Pati A."/>
            <person name="Goodwin L."/>
            <person name="Peters L."/>
            <person name="Pitluck S."/>
            <person name="Woyke T."/>
            <person name="Kerfeld C."/>
        </authorList>
    </citation>
    <scope>NUCLEOTIDE SEQUENCE [LARGE SCALE GENOMIC DNA]</scope>
    <source>
        <strain evidence="4 5">PCC 6304</strain>
    </source>
</reference>
<keyword evidence="5" id="KW-1185">Reference proteome</keyword>
<sequence>MSKVKVYRPSQPSPKPNSDAMFWVFYLAAIIFGGMVTWMAVRSHFNVKDYQQGYEAYKTANCAEAIPHFKRITSRWLPVDVNQIAHRSETRINECEAYQKALTYQEKGHLVSSLITYNSILARYIGTELRPSIQKKASEVFTQNEITKLTDPKLCNQLEPFQRHQIFEKTSQKLPLLYQACANQYHNQGEYSQAVVFYEQFLQLYPQHQLRSDVEIALFQTLIAEAEAKGAREIAQPPAVGETLLGYTEVEIQNDSPTTLRFMFAGAERSSLDMKPCPECQIYKTQEEKPEGCPNKGPVQQFKLKPGDYEIVVNSVGKVRTIPFRGQWNLEDGVKYRICFIVVDFPIADNQNDLPEGDRIPADRSEPNGDSELRF</sequence>
<dbReference type="eggNOG" id="ENOG5033S8M">
    <property type="taxonomic scope" value="Bacteria"/>
</dbReference>
<accession>K9THW5</accession>
<keyword evidence="3" id="KW-0472">Membrane</keyword>
<feature type="transmembrane region" description="Helical" evidence="3">
    <location>
        <begin position="20"/>
        <end position="41"/>
    </location>
</feature>
<feature type="repeat" description="TPR" evidence="1">
    <location>
        <begin position="175"/>
        <end position="208"/>
    </location>
</feature>
<evidence type="ECO:0000256" key="2">
    <source>
        <dbReference type="SAM" id="MobiDB-lite"/>
    </source>
</evidence>
<evidence type="ECO:0000313" key="4">
    <source>
        <dbReference type="EMBL" id="AFY82457.1"/>
    </source>
</evidence>
<proteinExistence type="predicted"/>
<feature type="compositionally biased region" description="Basic and acidic residues" evidence="2">
    <location>
        <begin position="356"/>
        <end position="375"/>
    </location>
</feature>
<dbReference type="STRING" id="56110.Oscil6304_2855"/>
<keyword evidence="3" id="KW-1133">Transmembrane helix</keyword>
<dbReference type="EMBL" id="CP003607">
    <property type="protein sequence ID" value="AFY82457.1"/>
    <property type="molecule type" value="Genomic_DNA"/>
</dbReference>
<dbReference type="InterPro" id="IPR019734">
    <property type="entry name" value="TPR_rpt"/>
</dbReference>
<dbReference type="InParanoid" id="K9THW5"/>
<keyword evidence="3" id="KW-0812">Transmembrane</keyword>
<organism evidence="4 5">
    <name type="scientific">Oscillatoria acuminata PCC 6304</name>
    <dbReference type="NCBI Taxonomy" id="56110"/>
    <lineage>
        <taxon>Bacteria</taxon>
        <taxon>Bacillati</taxon>
        <taxon>Cyanobacteriota</taxon>
        <taxon>Cyanophyceae</taxon>
        <taxon>Oscillatoriophycideae</taxon>
        <taxon>Oscillatoriales</taxon>
        <taxon>Oscillatoriaceae</taxon>
        <taxon>Oscillatoria</taxon>
    </lineage>
</organism>
<feature type="region of interest" description="Disordered" evidence="2">
    <location>
        <begin position="352"/>
        <end position="375"/>
    </location>
</feature>
<evidence type="ECO:0000313" key="5">
    <source>
        <dbReference type="Proteomes" id="UP000010367"/>
    </source>
</evidence>
<name>K9THW5_9CYAN</name>
<dbReference type="Gene3D" id="1.25.40.10">
    <property type="entry name" value="Tetratricopeptide repeat domain"/>
    <property type="match status" value="1"/>
</dbReference>
<dbReference type="RefSeq" id="WP_015149093.1">
    <property type="nucleotide sequence ID" value="NC_019693.1"/>
</dbReference>
<dbReference type="AlphaFoldDB" id="K9THW5"/>
<dbReference type="PROSITE" id="PS50005">
    <property type="entry name" value="TPR"/>
    <property type="match status" value="1"/>
</dbReference>
<dbReference type="SUPFAM" id="SSF48452">
    <property type="entry name" value="TPR-like"/>
    <property type="match status" value="1"/>
</dbReference>
<dbReference type="KEGG" id="oac:Oscil6304_2855"/>
<protein>
    <submittedName>
        <fullName evidence="4">Uncharacterized protein</fullName>
    </submittedName>
</protein>
<keyword evidence="1" id="KW-0802">TPR repeat</keyword>
<dbReference type="InterPro" id="IPR011990">
    <property type="entry name" value="TPR-like_helical_dom_sf"/>
</dbReference>
<evidence type="ECO:0000256" key="1">
    <source>
        <dbReference type="PROSITE-ProRule" id="PRU00339"/>
    </source>
</evidence>
<dbReference type="Proteomes" id="UP000010367">
    <property type="component" value="Chromosome"/>
</dbReference>
<dbReference type="HOGENOM" id="CLU_803668_0_0_3"/>
<evidence type="ECO:0000256" key="3">
    <source>
        <dbReference type="SAM" id="Phobius"/>
    </source>
</evidence>